<dbReference type="Pfam" id="PF20698">
    <property type="entry name" value="PIN-TPR-GreABC"/>
    <property type="match status" value="1"/>
</dbReference>
<keyword evidence="2" id="KW-0802">TPR repeat</keyword>
<dbReference type="InterPro" id="IPR048987">
    <property type="entry name" value="PIN-TPR-GreABC"/>
</dbReference>
<evidence type="ECO:0000259" key="3">
    <source>
        <dbReference type="Pfam" id="PF20698"/>
    </source>
</evidence>
<evidence type="ECO:0000313" key="5">
    <source>
        <dbReference type="Proteomes" id="UP000011885"/>
    </source>
</evidence>
<dbReference type="EMBL" id="ANOH01000118">
    <property type="protein sequence ID" value="EMI56891.1"/>
    <property type="molecule type" value="Genomic_DNA"/>
</dbReference>
<keyword evidence="5" id="KW-1185">Reference proteome</keyword>
<dbReference type="AlphaFoldDB" id="M5UGC4"/>
<feature type="domain" description="PIN" evidence="3">
    <location>
        <begin position="933"/>
        <end position="1071"/>
    </location>
</feature>
<sequence>MRYPQPDNEDEFEDFCLRFYRKHLDRQNLKRYGKRGESQDGVDIFDPLCLKPTSAVQCKHHEPHKTLPPQEIKDEVAKAEKFPHPLSHYIIATTAKKTKNAQNCVATLNRRKNKKFTVEIHFWEDICELLSLFHRVQAEIIVYGQNILAGAMEQIPRAHQIAPLVEELLKDRRLDAAKHELEKLEALNSTGNLSLEEQYRYLRLKGKVAVENGQYSEAGKCFLSAFDKTPDSDEAKQNRVYGMFLQGKPNEAHELAKQYFEDGLRNAVMASHLVHTADTLEDVDAYLAEIETLAKSDDNLCVALAYKFSAGKQYEKAREFTDRALEIDSESPYAYLADACIAHEEAVHGAWQARRLNLDLALKQYTTAIDLATERDYPNLLPESFTHRGVVNFLLDNLDAAASDHQKAAACKIQSASYVARAASFFLHTRMYEEAWKLRDKLDLDTLEGKFLAVGIEYHNSDGETKRECIKQMLELANQDWERSLECRFHAVQWAIGIQDYELGKTCVTDEFLKSNPLQAHTLQGWIYQVTNEIDKAKQETSFALEQSTESVHRQELELLASLLFELEQFPEAAMIFEQVVTPGVFDDSMKQYLTCAQHLERHDWLLRICRELRESEAQDDKVRKLELKVLSEYLPQDAFELAGQHVETAGDPRFFVAFRNFLAVRLGRLDQLDLDPDHLPTPSDIEPIEAAIVTMPYIAGDKFDLALEFLYEQLRLNFDSEQAHAHYIFFVLQHGQYTGLGAAPARVANDTAVLLKKTGKSDQWITFENDRPKPSRGEFASDSPIGKTLLGRAVGDHIELPGGFQEETAELAELQTKQLRAFQDSIGNFRKRFPDTSVLQEFSGFKDDGQLNIEPLVSSLEKRRDHIDHCIRAYRDENLTIHFLASQLGFNIPQALQTLADHPDGCVKCSRTTPQEFHQLSEKGFQHSSILFELTAIATCWHIDAWEDVPIVDRMIVTQSTVEEVDQWIDRAKGDKASSYMNLGEDGKLVMTEISGEEKQSRVDGLQKMRDWIASNCHVQSSSSSVGIDPERRKLYRVAIGFHGLDSICIASDLGIPIWTDDAVLGLIGKADFGVDSVWTQLVLSQQVFAENCDQKAFDLYTAKLASWDYTQLIWHASTVVAAAKESEWDPNRWPLKQSLSLIANTNHPPVQRARIVADTLRLLRRTDCPDLLQSRVIQALLDALNDPAGARWILRQLDSIFRVDPFSADAIETEIRYWLMLR</sequence>
<dbReference type="InterPro" id="IPR019734">
    <property type="entry name" value="TPR_rpt"/>
</dbReference>
<reference evidence="4 5" key="1">
    <citation type="journal article" date="2013" name="Mar. Genomics">
        <title>Expression of sulfatases in Rhodopirellula baltica and the diversity of sulfatases in the genus Rhodopirellula.</title>
        <authorList>
            <person name="Wegner C.E."/>
            <person name="Richter-Heitmann T."/>
            <person name="Klindworth A."/>
            <person name="Klockow C."/>
            <person name="Richter M."/>
            <person name="Achstetter T."/>
            <person name="Glockner F.O."/>
            <person name="Harder J."/>
        </authorList>
    </citation>
    <scope>NUCLEOTIDE SEQUENCE [LARGE SCALE GENOMIC DNA]</scope>
    <source>
        <strain evidence="4 5">SM41</strain>
    </source>
</reference>
<protein>
    <submittedName>
        <fullName evidence="4">Phosphorylase family 1 protein</fullName>
    </submittedName>
</protein>
<accession>M5UGC4</accession>
<evidence type="ECO:0000256" key="1">
    <source>
        <dbReference type="ARBA" id="ARBA00022737"/>
    </source>
</evidence>
<dbReference type="PANTHER" id="PTHR44858">
    <property type="entry name" value="TETRATRICOPEPTIDE REPEAT PROTEIN 6"/>
    <property type="match status" value="1"/>
</dbReference>
<dbReference type="Gene3D" id="1.25.40.10">
    <property type="entry name" value="Tetratricopeptide repeat domain"/>
    <property type="match status" value="2"/>
</dbReference>
<dbReference type="Proteomes" id="UP000011885">
    <property type="component" value="Unassembled WGS sequence"/>
</dbReference>
<evidence type="ECO:0000256" key="2">
    <source>
        <dbReference type="ARBA" id="ARBA00022803"/>
    </source>
</evidence>
<name>M5UGC4_9BACT</name>
<dbReference type="InterPro" id="IPR050498">
    <property type="entry name" value="Ycf3"/>
</dbReference>
<dbReference type="OrthoDB" id="233486at2"/>
<dbReference type="SMART" id="SM00028">
    <property type="entry name" value="TPR"/>
    <property type="match status" value="4"/>
</dbReference>
<comment type="caution">
    <text evidence="4">The sequence shown here is derived from an EMBL/GenBank/DDBJ whole genome shotgun (WGS) entry which is preliminary data.</text>
</comment>
<keyword evidence="1" id="KW-0677">Repeat</keyword>
<dbReference type="RefSeq" id="WP_008676251.1">
    <property type="nucleotide sequence ID" value="NZ_ANOH01000118.1"/>
</dbReference>
<proteinExistence type="predicted"/>
<dbReference type="PATRIC" id="fig|1263870.3.peg.1778"/>
<organism evidence="4 5">
    <name type="scientific">Rhodopirellula sallentina SM41</name>
    <dbReference type="NCBI Taxonomy" id="1263870"/>
    <lineage>
        <taxon>Bacteria</taxon>
        <taxon>Pseudomonadati</taxon>
        <taxon>Planctomycetota</taxon>
        <taxon>Planctomycetia</taxon>
        <taxon>Pirellulales</taxon>
        <taxon>Pirellulaceae</taxon>
        <taxon>Rhodopirellula</taxon>
    </lineage>
</organism>
<dbReference type="PANTHER" id="PTHR44858:SF1">
    <property type="entry name" value="UDP-N-ACETYLGLUCOSAMINE--PEPTIDE N-ACETYLGLUCOSAMINYLTRANSFERASE SPINDLY-RELATED"/>
    <property type="match status" value="1"/>
</dbReference>
<dbReference type="SUPFAM" id="SSF81901">
    <property type="entry name" value="HCP-like"/>
    <property type="match status" value="1"/>
</dbReference>
<evidence type="ECO:0000313" key="4">
    <source>
        <dbReference type="EMBL" id="EMI56891.1"/>
    </source>
</evidence>
<dbReference type="InterPro" id="IPR011990">
    <property type="entry name" value="TPR-like_helical_dom_sf"/>
</dbReference>
<gene>
    <name evidence="4" type="ORF">RSSM_01661</name>
</gene>